<dbReference type="Proteomes" id="UP000231464">
    <property type="component" value="Unassembled WGS sequence"/>
</dbReference>
<reference evidence="2" key="1">
    <citation type="submission" date="2017-09" db="EMBL/GenBank/DDBJ databases">
        <title>Depth-based differentiation of microbial function through sediment-hosted aquifers and enrichment of novel symbionts in the deep terrestrial subsurface.</title>
        <authorList>
            <person name="Probst A.J."/>
            <person name="Ladd B."/>
            <person name="Jarett J.K."/>
            <person name="Geller-Mcgrath D.E."/>
            <person name="Sieber C.M.K."/>
            <person name="Emerson J.B."/>
            <person name="Anantharaman K."/>
            <person name="Thomas B.C."/>
            <person name="Malmstrom R."/>
            <person name="Stieglmeier M."/>
            <person name="Klingl A."/>
            <person name="Woyke T."/>
            <person name="Ryan C.M."/>
            <person name="Banfield J.F."/>
        </authorList>
    </citation>
    <scope>NUCLEOTIDE SEQUENCE [LARGE SCALE GENOMIC DNA]</scope>
</reference>
<comment type="caution">
    <text evidence="1">The sequence shown here is derived from an EMBL/GenBank/DDBJ whole genome shotgun (WGS) entry which is preliminary data.</text>
</comment>
<gene>
    <name evidence="1" type="ORF">COU23_03130</name>
</gene>
<evidence type="ECO:0000313" key="2">
    <source>
        <dbReference type="Proteomes" id="UP000231464"/>
    </source>
</evidence>
<accession>A0A2M6W9U9</accession>
<sequence length="307" mass="36496">MFKRTQLIKRELFYWRKALFEYKKIWAYIYYKYIFSKKILDKNEILERPVNNSDLSVHILTCHFDFKMFFWSLASYYNAFKIYGQLYIHNDGTLSPKEINLIKKFFPSARIIDARTFANDFENKLNQYPVFKSIRARHFNFFSFKKIIDTFLAADNKMCLIFDTDILWFKNPIDIEEQIKLGCPRSLMQKNNTYKFLKDGAEIDQQLTQFNAGIILYARENFDTNILIDFFQQLNENNKKELHFADQTGHVKCLKNLSALPEDKYIIRGSVNENTIAKHYTAPRRPLFYLEGILVVMSSRAISEGSQ</sequence>
<organism evidence="1 2">
    <name type="scientific">Candidatus Kuenenbacteria bacterium CG10_big_fil_rev_8_21_14_0_10_36_11</name>
    <dbReference type="NCBI Taxonomy" id="1974618"/>
    <lineage>
        <taxon>Bacteria</taxon>
        <taxon>Candidatus Kueneniibacteriota</taxon>
    </lineage>
</organism>
<protein>
    <recommendedName>
        <fullName evidence="3">Nucleotide-diphospho-sugar transferase domain-containing protein</fullName>
    </recommendedName>
</protein>
<evidence type="ECO:0008006" key="3">
    <source>
        <dbReference type="Google" id="ProtNLM"/>
    </source>
</evidence>
<proteinExistence type="predicted"/>
<evidence type="ECO:0000313" key="1">
    <source>
        <dbReference type="EMBL" id="PIT89573.1"/>
    </source>
</evidence>
<name>A0A2M6W9U9_9BACT</name>
<dbReference type="AlphaFoldDB" id="A0A2M6W9U9"/>
<dbReference type="EMBL" id="PFBP01000051">
    <property type="protein sequence ID" value="PIT89573.1"/>
    <property type="molecule type" value="Genomic_DNA"/>
</dbReference>